<evidence type="ECO:0000313" key="2">
    <source>
        <dbReference type="EMBL" id="OBX79177.1"/>
    </source>
</evidence>
<dbReference type="Pfam" id="PF09651">
    <property type="entry name" value="Cas_APE2256"/>
    <property type="match status" value="1"/>
</dbReference>
<dbReference type="AlphaFoldDB" id="A0A1B8QD01"/>
<evidence type="ECO:0000313" key="3">
    <source>
        <dbReference type="Proteomes" id="UP000092616"/>
    </source>
</evidence>
<dbReference type="EMBL" id="LZNA01000042">
    <property type="protein sequence ID" value="OBX79177.1"/>
    <property type="molecule type" value="Genomic_DNA"/>
</dbReference>
<comment type="caution">
    <text evidence="2">The sequence shown here is derived from an EMBL/GenBank/DDBJ whole genome shotgun (WGS) entry which is preliminary data.</text>
</comment>
<proteinExistence type="predicted"/>
<accession>A0A1B8QD01</accession>
<dbReference type="InterPro" id="IPR013442">
    <property type="entry name" value="SSO1393-like"/>
</dbReference>
<reference evidence="2 3" key="1">
    <citation type="submission" date="2016-06" db="EMBL/GenBank/DDBJ databases">
        <title>Draft genome of Moraxella atlantae CCUG 59586.</title>
        <authorList>
            <person name="Salva-Serra F."/>
            <person name="Engstrom-Jakobsson H."/>
            <person name="Thorell K."/>
            <person name="Gonzales-Siles L."/>
            <person name="Karlsson R."/>
            <person name="Boulund F."/>
            <person name="Engstrand L."/>
            <person name="Kristiansson E."/>
            <person name="Moore E."/>
        </authorList>
    </citation>
    <scope>NUCLEOTIDE SEQUENCE [LARGE SCALE GENOMIC DNA]</scope>
    <source>
        <strain evidence="2 3">CCUG 59586</strain>
    </source>
</reference>
<name>A0A1B8QD01_9GAMM</name>
<gene>
    <name evidence="2" type="ORF">A9306_09250</name>
</gene>
<protein>
    <recommendedName>
        <fullName evidence="1">CRISPR system ring nuclease SSO1393-like domain-containing protein</fullName>
    </recommendedName>
</protein>
<evidence type="ECO:0000259" key="1">
    <source>
        <dbReference type="Pfam" id="PF09651"/>
    </source>
</evidence>
<organism evidence="2 3">
    <name type="scientific">Faucicola atlantae</name>
    <dbReference type="NCBI Taxonomy" id="34059"/>
    <lineage>
        <taxon>Bacteria</taxon>
        <taxon>Pseudomonadati</taxon>
        <taxon>Pseudomonadota</taxon>
        <taxon>Gammaproteobacteria</taxon>
        <taxon>Moraxellales</taxon>
        <taxon>Moraxellaceae</taxon>
        <taxon>Faucicola</taxon>
    </lineage>
</organism>
<dbReference type="NCBIfam" id="TIGR02619">
    <property type="entry name" value="putative CRISPR-associated protein, APE2256 family"/>
    <property type="match status" value="1"/>
</dbReference>
<keyword evidence="3" id="KW-1185">Reference proteome</keyword>
<dbReference type="Gene3D" id="3.40.50.10770">
    <property type="entry name" value="Hypothetical protein VC1899 like domain (Restriction endonuclease-like)"/>
    <property type="match status" value="1"/>
</dbReference>
<dbReference type="Proteomes" id="UP000092616">
    <property type="component" value="Unassembled WGS sequence"/>
</dbReference>
<sequence length="304" mass="34400">MSAELNGLLAWQNQSNTTPQDIYYLLATDTLMGQATADIISQWLKNQGYQCQIINSSGLRTSQLASFREALTGLARQLIEIIDGYKTSGYQIYFNLTGGFKSLNGFLQAIASIYADQAFYLFEGSSELLFIPQLPFKLDSKVIEKNLVAFRRLVNDLAIQPEQLAQIPDSLLFDLAGQTILSEWGELLWLSQKNALYSEKLQESISGKIIFMPEFYDSIKAMPNHLIPKLNTTIDQLAVFAENPNNPNLRSLDAKPLKEQQYRDKGYWECDIDGNHYRIFMIKEGDSFKLQKAGEALHKSKSTI</sequence>
<feature type="domain" description="CRISPR system ring nuclease SSO1393-like" evidence="1">
    <location>
        <begin position="1"/>
        <end position="134"/>
    </location>
</feature>